<sequence>NRTDSLKEMTAKEYEVCCTALEKLSGQDEWRQKLREELRRKRSVCLKLMQQLGIDTTDWNRVNEFCNNPRIAGKPFVQVSTAELEQLAIKLRAIQRKGGLTDK</sequence>
<dbReference type="EMBL" id="WCUG01000043">
    <property type="protein sequence ID" value="KAB4166313.1"/>
    <property type="molecule type" value="Genomic_DNA"/>
</dbReference>
<dbReference type="RefSeq" id="WP_151856421.1">
    <property type="nucleotide sequence ID" value="NZ_WCUG01000043.1"/>
</dbReference>
<proteinExistence type="predicted"/>
<feature type="non-terminal residue" evidence="1">
    <location>
        <position position="1"/>
    </location>
</feature>
<evidence type="ECO:0000313" key="1">
    <source>
        <dbReference type="EMBL" id="KAB4166313.1"/>
    </source>
</evidence>
<comment type="caution">
    <text evidence="1">The sequence shown here is derived from an EMBL/GenBank/DDBJ whole genome shotgun (WGS) entry which is preliminary data.</text>
</comment>
<dbReference type="AlphaFoldDB" id="A0A6I0KK39"/>
<dbReference type="Proteomes" id="UP000433928">
    <property type="component" value="Unassembled WGS sequence"/>
</dbReference>
<evidence type="ECO:0000313" key="2">
    <source>
        <dbReference type="Proteomes" id="UP000433928"/>
    </source>
</evidence>
<reference evidence="1 2" key="1">
    <citation type="journal article" date="2019" name="Nat. Med.">
        <title>A library of human gut bacterial isolates paired with longitudinal multiomics data enables mechanistic microbiome research.</title>
        <authorList>
            <person name="Poyet M."/>
            <person name="Groussin M."/>
            <person name="Gibbons S.M."/>
            <person name="Avila-Pacheco J."/>
            <person name="Jiang X."/>
            <person name="Kearney S.M."/>
            <person name="Perrotta A.R."/>
            <person name="Berdy B."/>
            <person name="Zhao S."/>
            <person name="Lieberman T.D."/>
            <person name="Swanson P.K."/>
            <person name="Smith M."/>
            <person name="Roesemann S."/>
            <person name="Alexander J.E."/>
            <person name="Rich S.A."/>
            <person name="Livny J."/>
            <person name="Vlamakis H."/>
            <person name="Clish C."/>
            <person name="Bullock K."/>
            <person name="Deik A."/>
            <person name="Scott J."/>
            <person name="Pierce K.A."/>
            <person name="Xavier R.J."/>
            <person name="Alm E.J."/>
        </authorList>
    </citation>
    <scope>NUCLEOTIDE SEQUENCE [LARGE SCALE GENOMIC DNA]</scope>
    <source>
        <strain evidence="1 2">BIOML-A27</strain>
    </source>
</reference>
<gene>
    <name evidence="1" type="ORF">GAQ59_20955</name>
</gene>
<organism evidence="1 2">
    <name type="scientific">Bacteroides uniformis</name>
    <dbReference type="NCBI Taxonomy" id="820"/>
    <lineage>
        <taxon>Bacteria</taxon>
        <taxon>Pseudomonadati</taxon>
        <taxon>Bacteroidota</taxon>
        <taxon>Bacteroidia</taxon>
        <taxon>Bacteroidales</taxon>
        <taxon>Bacteroidaceae</taxon>
        <taxon>Bacteroides</taxon>
    </lineage>
</organism>
<accession>A0A6I0KK39</accession>
<protein>
    <submittedName>
        <fullName evidence="1">Uncharacterized protein</fullName>
    </submittedName>
</protein>
<name>A0A6I0KK39_BACUN</name>